<dbReference type="RefSeq" id="XP_013399162.1">
    <property type="nucleotide sequence ID" value="XM_013543708.1"/>
</dbReference>
<dbReference type="Pfam" id="PF00046">
    <property type="entry name" value="Homeodomain"/>
    <property type="match status" value="1"/>
</dbReference>
<reference evidence="12" key="1">
    <citation type="submission" date="2025-08" db="UniProtKB">
        <authorList>
            <consortium name="RefSeq"/>
        </authorList>
    </citation>
    <scope>IDENTIFICATION</scope>
    <source>
        <tissue evidence="12">Gonads</tissue>
    </source>
</reference>
<evidence type="ECO:0000256" key="6">
    <source>
        <dbReference type="PROSITE-ProRule" id="PRU00108"/>
    </source>
</evidence>
<dbReference type="GO" id="GO:0000978">
    <property type="term" value="F:RNA polymerase II cis-regulatory region sequence-specific DNA binding"/>
    <property type="evidence" value="ECO:0007669"/>
    <property type="project" value="TreeGrafter"/>
</dbReference>
<dbReference type="InterPro" id="IPR001356">
    <property type="entry name" value="HD"/>
</dbReference>
<keyword evidence="5 6" id="KW-0539">Nucleus</keyword>
<dbReference type="InParanoid" id="A0A1S3ILR7"/>
<dbReference type="InterPro" id="IPR020479">
    <property type="entry name" value="HD_metazoa"/>
</dbReference>
<dbReference type="SMART" id="SM00389">
    <property type="entry name" value="HOX"/>
    <property type="match status" value="1"/>
</dbReference>
<dbReference type="InterPro" id="IPR009057">
    <property type="entry name" value="Homeodomain-like_sf"/>
</dbReference>
<evidence type="ECO:0000256" key="1">
    <source>
        <dbReference type="ARBA" id="ARBA00004123"/>
    </source>
</evidence>
<dbReference type="PANTHER" id="PTHR45771">
    <property type="entry name" value="HOMEOTIC PROTEIN DEFORMED"/>
    <property type="match status" value="1"/>
</dbReference>
<organism evidence="11 12">
    <name type="scientific">Lingula anatina</name>
    <name type="common">Brachiopod</name>
    <name type="synonym">Lingula unguis</name>
    <dbReference type="NCBI Taxonomy" id="7574"/>
    <lineage>
        <taxon>Eukaryota</taxon>
        <taxon>Metazoa</taxon>
        <taxon>Spiralia</taxon>
        <taxon>Lophotrochozoa</taxon>
        <taxon>Brachiopoda</taxon>
        <taxon>Linguliformea</taxon>
        <taxon>Lingulata</taxon>
        <taxon>Lingulida</taxon>
        <taxon>Linguloidea</taxon>
        <taxon>Lingulidae</taxon>
        <taxon>Lingula</taxon>
    </lineage>
</organism>
<dbReference type="InterPro" id="IPR050609">
    <property type="entry name" value="Antp_homeobox_Deformed_sf"/>
</dbReference>
<dbReference type="PROSITE" id="PS00027">
    <property type="entry name" value="HOMEOBOX_1"/>
    <property type="match status" value="1"/>
</dbReference>
<feature type="compositionally biased region" description="Polar residues" evidence="9">
    <location>
        <begin position="99"/>
        <end position="114"/>
    </location>
</feature>
<feature type="compositionally biased region" description="Low complexity" evidence="9">
    <location>
        <begin position="115"/>
        <end position="132"/>
    </location>
</feature>
<evidence type="ECO:0000256" key="8">
    <source>
        <dbReference type="RuleBase" id="RU004442"/>
    </source>
</evidence>
<dbReference type="FunCoup" id="A0A1S3ILR7">
    <property type="interactions" value="3"/>
</dbReference>
<feature type="domain" description="Homeobox" evidence="10">
    <location>
        <begin position="192"/>
        <end position="252"/>
    </location>
</feature>
<dbReference type="KEGG" id="lak:106165495"/>
<dbReference type="InterPro" id="IPR017970">
    <property type="entry name" value="Homeobox_CS"/>
</dbReference>
<dbReference type="Gene3D" id="1.10.10.60">
    <property type="entry name" value="Homeodomain-like"/>
    <property type="match status" value="1"/>
</dbReference>
<comment type="subcellular location">
    <subcellularLocation>
        <location evidence="1 6 7">Nucleus</location>
    </subcellularLocation>
</comment>
<feature type="region of interest" description="Disordered" evidence="9">
    <location>
        <begin position="85"/>
        <end position="169"/>
    </location>
</feature>
<dbReference type="GO" id="GO:0005654">
    <property type="term" value="C:nucleoplasm"/>
    <property type="evidence" value="ECO:0007669"/>
    <property type="project" value="TreeGrafter"/>
</dbReference>
<dbReference type="STRING" id="7574.A0A1S3ILR7"/>
<evidence type="ECO:0000256" key="7">
    <source>
        <dbReference type="RuleBase" id="RU000682"/>
    </source>
</evidence>
<dbReference type="AlphaFoldDB" id="A0A1S3ILR7"/>
<dbReference type="InterPro" id="IPR017995">
    <property type="entry name" value="Homeobox_antennapedia"/>
</dbReference>
<evidence type="ECO:0000313" key="11">
    <source>
        <dbReference type="Proteomes" id="UP000085678"/>
    </source>
</evidence>
<evidence type="ECO:0000313" key="12">
    <source>
        <dbReference type="RefSeq" id="XP_013399162.1"/>
    </source>
</evidence>
<accession>A0A1S3ILR7</accession>
<dbReference type="OrthoDB" id="6159439at2759"/>
<name>A0A1S3ILR7_LINAN</name>
<evidence type="ECO:0000256" key="9">
    <source>
        <dbReference type="SAM" id="MobiDB-lite"/>
    </source>
</evidence>
<feature type="region of interest" description="Disordered" evidence="9">
    <location>
        <begin position="15"/>
        <end position="40"/>
    </location>
</feature>
<dbReference type="PANTHER" id="PTHR45771:SF6">
    <property type="entry name" value="HOMEOTIC PROTEIN SEX COMBS REDUCED"/>
    <property type="match status" value="1"/>
</dbReference>
<evidence type="ECO:0000259" key="10">
    <source>
        <dbReference type="PROSITE" id="PS50071"/>
    </source>
</evidence>
<dbReference type="GeneID" id="106165495"/>
<comment type="similarity">
    <text evidence="8">Belongs to the Antp homeobox family.</text>
</comment>
<dbReference type="PRINTS" id="PR00025">
    <property type="entry name" value="ANTENNAPEDIA"/>
</dbReference>
<evidence type="ECO:0000256" key="3">
    <source>
        <dbReference type="ARBA" id="ARBA00023125"/>
    </source>
</evidence>
<dbReference type="FunFam" id="1.10.10.60:FF:000055">
    <property type="entry name" value="Homeobox protein Hox-A5"/>
    <property type="match status" value="1"/>
</dbReference>
<evidence type="ECO:0000256" key="4">
    <source>
        <dbReference type="ARBA" id="ARBA00023155"/>
    </source>
</evidence>
<gene>
    <name evidence="12" type="primary">LOC106165495</name>
</gene>
<keyword evidence="4 6" id="KW-0371">Homeobox</keyword>
<dbReference type="InterPro" id="IPR001827">
    <property type="entry name" value="Homeobox_Antennapedia_CS"/>
</dbReference>
<proteinExistence type="inferred from homology"/>
<protein>
    <submittedName>
        <fullName evidence="12">Homeobox protein Hox-A5</fullName>
    </submittedName>
</protein>
<dbReference type="GO" id="GO:0045944">
    <property type="term" value="P:positive regulation of transcription by RNA polymerase II"/>
    <property type="evidence" value="ECO:0007669"/>
    <property type="project" value="TreeGrafter"/>
</dbReference>
<sequence>MSSYFVSAIAGSYNHAGQGDGPVGPGGEQDGGGGGGVVGNPAVDFSAQLGHYGSQGYLPPGNTTAFGYGSTSMTSMPSTDYYNPQKYTTHSMSPMVLPHQSSGSSMPPNGSQDMSRGSLSSPSPSGYSPPTGYQRAYSEPSAQHPSGQGQGMSGSHSPPSQQGLPTQQNYSQPQIYPWMRKMHFGHDGMNGIESKRTRTSYTRHQTLELEKEFHFNRYLTRRRRIEIAHALNLTERQIKIWFQNRRMKWKKEQKLAHLTKTEAMKLSIDGKPTVGLEAKT</sequence>
<dbReference type="SUPFAM" id="SSF46689">
    <property type="entry name" value="Homeodomain-like"/>
    <property type="match status" value="1"/>
</dbReference>
<dbReference type="PROSITE" id="PS50071">
    <property type="entry name" value="HOMEOBOX_2"/>
    <property type="match status" value="1"/>
</dbReference>
<keyword evidence="2" id="KW-0217">Developmental protein</keyword>
<evidence type="ECO:0000256" key="5">
    <source>
        <dbReference type="ARBA" id="ARBA00023242"/>
    </source>
</evidence>
<feature type="compositionally biased region" description="Gly residues" evidence="9">
    <location>
        <begin position="18"/>
        <end position="38"/>
    </location>
</feature>
<dbReference type="PROSITE" id="PS00032">
    <property type="entry name" value="ANTENNAPEDIA"/>
    <property type="match status" value="1"/>
</dbReference>
<evidence type="ECO:0000256" key="2">
    <source>
        <dbReference type="ARBA" id="ARBA00022473"/>
    </source>
</evidence>
<keyword evidence="11" id="KW-1185">Reference proteome</keyword>
<feature type="compositionally biased region" description="Low complexity" evidence="9">
    <location>
        <begin position="143"/>
        <end position="163"/>
    </location>
</feature>
<dbReference type="Proteomes" id="UP000085678">
    <property type="component" value="Unplaced"/>
</dbReference>
<keyword evidence="3 6" id="KW-0238">DNA-binding</keyword>
<dbReference type="GO" id="GO:0000981">
    <property type="term" value="F:DNA-binding transcription factor activity, RNA polymerase II-specific"/>
    <property type="evidence" value="ECO:0007669"/>
    <property type="project" value="InterPro"/>
</dbReference>
<dbReference type="CDD" id="cd00086">
    <property type="entry name" value="homeodomain"/>
    <property type="match status" value="1"/>
</dbReference>
<dbReference type="PRINTS" id="PR00024">
    <property type="entry name" value="HOMEOBOX"/>
</dbReference>
<dbReference type="GO" id="GO:0009952">
    <property type="term" value="P:anterior/posterior pattern specification"/>
    <property type="evidence" value="ECO:0007669"/>
    <property type="project" value="TreeGrafter"/>
</dbReference>
<feature type="DNA-binding region" description="Homeobox" evidence="6">
    <location>
        <begin position="194"/>
        <end position="253"/>
    </location>
</feature>